<reference evidence="12" key="1">
    <citation type="submission" date="2023-04" db="EMBL/GenBank/DDBJ databases">
        <title>Ambrosiozyma monospora NBRC 1965.</title>
        <authorList>
            <person name="Ichikawa N."/>
            <person name="Sato H."/>
            <person name="Tonouchi N."/>
        </authorList>
    </citation>
    <scope>NUCLEOTIDE SEQUENCE</scope>
    <source>
        <strain evidence="12">NBRC 1965</strain>
    </source>
</reference>
<dbReference type="EMBL" id="BSXU01004237">
    <property type="protein sequence ID" value="GMG41996.1"/>
    <property type="molecule type" value="Genomic_DNA"/>
</dbReference>
<feature type="coiled-coil region" evidence="10">
    <location>
        <begin position="89"/>
        <end position="137"/>
    </location>
</feature>
<evidence type="ECO:0000256" key="1">
    <source>
        <dbReference type="ARBA" id="ARBA00004323"/>
    </source>
</evidence>
<organism evidence="12 13">
    <name type="scientific">Ambrosiozyma monospora</name>
    <name type="common">Yeast</name>
    <name type="synonym">Endomycopsis monosporus</name>
    <dbReference type="NCBI Taxonomy" id="43982"/>
    <lineage>
        <taxon>Eukaryota</taxon>
        <taxon>Fungi</taxon>
        <taxon>Dikarya</taxon>
        <taxon>Ascomycota</taxon>
        <taxon>Saccharomycotina</taxon>
        <taxon>Pichiomycetes</taxon>
        <taxon>Pichiales</taxon>
        <taxon>Pichiaceae</taxon>
        <taxon>Ambrosiozyma</taxon>
    </lineage>
</organism>
<evidence type="ECO:0000256" key="7">
    <source>
        <dbReference type="ARBA" id="ARBA00022989"/>
    </source>
</evidence>
<evidence type="ECO:0000256" key="9">
    <source>
        <dbReference type="ARBA" id="ARBA00023136"/>
    </source>
</evidence>
<dbReference type="OrthoDB" id="411251at2759"/>
<evidence type="ECO:0000256" key="2">
    <source>
        <dbReference type="ARBA" id="ARBA00009003"/>
    </source>
</evidence>
<keyword evidence="6" id="KW-0735">Signal-anchor</keyword>
<accession>A0A9W6Z3G9</accession>
<dbReference type="InterPro" id="IPR029044">
    <property type="entry name" value="Nucleotide-diphossugar_trans"/>
</dbReference>
<keyword evidence="10" id="KW-0175">Coiled coil</keyword>
<dbReference type="GO" id="GO:0000009">
    <property type="term" value="F:alpha-1,6-mannosyltransferase activity"/>
    <property type="evidence" value="ECO:0007669"/>
    <property type="project" value="InterPro"/>
</dbReference>
<comment type="caution">
    <text evidence="12">The sequence shown here is derived from an EMBL/GenBank/DDBJ whole genome shotgun (WGS) entry which is preliminary data.</text>
</comment>
<protein>
    <submittedName>
        <fullName evidence="12">Unnamed protein product</fullName>
    </submittedName>
</protein>
<proteinExistence type="inferred from homology"/>
<dbReference type="AlphaFoldDB" id="A0A9W6Z3G9"/>
<dbReference type="InterPro" id="IPR007577">
    <property type="entry name" value="GlycoTrfase_DXD_sugar-bd_CS"/>
</dbReference>
<keyword evidence="9" id="KW-0472">Membrane</keyword>
<evidence type="ECO:0000256" key="5">
    <source>
        <dbReference type="ARBA" id="ARBA00022692"/>
    </source>
</evidence>
<dbReference type="GO" id="GO:0006487">
    <property type="term" value="P:protein N-linked glycosylation"/>
    <property type="evidence" value="ECO:0007669"/>
    <property type="project" value="TreeGrafter"/>
</dbReference>
<sequence>MASLFRSHNIRKTALLSIGIFFLMILIFKVSSDTTPDLADLLNQAGSVVDPNEELRKNTNGNNNDNSGSSDGNSGASNHHLGGLSFTGNRKQNEELELAKKLNELTEKLLDDQEVRLKKLEKDRLQLEKQLNELRRPHQDATLRERLAYMFPYDQDRKFPAYIWQSWKYGLNDERFGPKYKKGEEQWAVKNPGFVHELFNDDTSNAIVHYVYMNIPEVVRAYELMPHVILKMDFFRYLMLFAKGGVYADVDTLPLQPIPNWIPENVEPSEIGMIIAIQSDPNSQDWREHYAKRLQFGNWVIQAKPGHPILREMIATVTEETLKKENDGTLVLPELNMEMNIMNWTGTGLWTEVIFKYFNDYVLSGIFSKVTWKDFTKLDVPKLVSDVLVLPITCFSPGLGEMGSQSEEHPLAFVKHYFEKLYRQP</sequence>
<feature type="region of interest" description="Disordered" evidence="11">
    <location>
        <begin position="50"/>
        <end position="87"/>
    </location>
</feature>
<keyword evidence="3" id="KW-0328">Glycosyltransferase</keyword>
<dbReference type="SUPFAM" id="SSF53448">
    <property type="entry name" value="Nucleotide-diphospho-sugar transferases"/>
    <property type="match status" value="1"/>
</dbReference>
<comment type="similarity">
    <text evidence="2">Belongs to the glycosyltransferase 32 family.</text>
</comment>
<evidence type="ECO:0000313" key="13">
    <source>
        <dbReference type="Proteomes" id="UP001165063"/>
    </source>
</evidence>
<keyword evidence="8" id="KW-0333">Golgi apparatus</keyword>
<evidence type="ECO:0000313" key="12">
    <source>
        <dbReference type="EMBL" id="GMG41996.1"/>
    </source>
</evidence>
<evidence type="ECO:0000256" key="10">
    <source>
        <dbReference type="SAM" id="Coils"/>
    </source>
</evidence>
<evidence type="ECO:0000256" key="11">
    <source>
        <dbReference type="SAM" id="MobiDB-lite"/>
    </source>
</evidence>
<dbReference type="Gene3D" id="3.90.550.20">
    <property type="match status" value="1"/>
</dbReference>
<evidence type="ECO:0000256" key="6">
    <source>
        <dbReference type="ARBA" id="ARBA00022968"/>
    </source>
</evidence>
<dbReference type="PANTHER" id="PTHR31834:SF11">
    <property type="entry name" value="GLYCOSYLTRANSFERASE HOC1-RELATED"/>
    <property type="match status" value="1"/>
</dbReference>
<dbReference type="FunFam" id="3.90.550.20:FF:000002">
    <property type="entry name" value="Initiation-specific alpha-1,6-mannosyltransferase"/>
    <property type="match status" value="1"/>
</dbReference>
<dbReference type="InterPro" id="IPR039367">
    <property type="entry name" value="Och1-like"/>
</dbReference>
<keyword evidence="4" id="KW-0808">Transferase</keyword>
<comment type="subcellular location">
    <subcellularLocation>
        <location evidence="1">Golgi apparatus membrane</location>
        <topology evidence="1">Single-pass type II membrane protein</topology>
    </subcellularLocation>
</comment>
<dbReference type="GO" id="GO:0000136">
    <property type="term" value="C:mannan polymerase complex"/>
    <property type="evidence" value="ECO:0007669"/>
    <property type="project" value="TreeGrafter"/>
</dbReference>
<dbReference type="Pfam" id="PF04488">
    <property type="entry name" value="Gly_transf_sug"/>
    <property type="match status" value="1"/>
</dbReference>
<keyword evidence="13" id="KW-1185">Reference proteome</keyword>
<dbReference type="PANTHER" id="PTHR31834">
    <property type="entry name" value="INITIATION-SPECIFIC ALPHA-1,6-MANNOSYLTRANSFERASE"/>
    <property type="match status" value="1"/>
</dbReference>
<feature type="compositionally biased region" description="Low complexity" evidence="11">
    <location>
        <begin position="58"/>
        <end position="78"/>
    </location>
</feature>
<keyword evidence="5" id="KW-0812">Transmembrane</keyword>
<evidence type="ECO:0000256" key="3">
    <source>
        <dbReference type="ARBA" id="ARBA00022676"/>
    </source>
</evidence>
<evidence type="ECO:0000256" key="8">
    <source>
        <dbReference type="ARBA" id="ARBA00023034"/>
    </source>
</evidence>
<dbReference type="Proteomes" id="UP001165063">
    <property type="component" value="Unassembled WGS sequence"/>
</dbReference>
<gene>
    <name evidence="12" type="ORF">Amon01_000656900</name>
</gene>
<keyword evidence="7" id="KW-1133">Transmembrane helix</keyword>
<evidence type="ECO:0000256" key="4">
    <source>
        <dbReference type="ARBA" id="ARBA00022679"/>
    </source>
</evidence>
<name>A0A9W6Z3G9_AMBMO</name>